<dbReference type="GO" id="GO:0005829">
    <property type="term" value="C:cytosol"/>
    <property type="evidence" value="ECO:0007669"/>
    <property type="project" value="TreeGrafter"/>
</dbReference>
<comment type="caution">
    <text evidence="12">The sequence shown here is derived from an EMBL/GenBank/DDBJ whole genome shotgun (WGS) entry which is preliminary data.</text>
</comment>
<evidence type="ECO:0000256" key="10">
    <source>
        <dbReference type="RuleBase" id="RU366046"/>
    </source>
</evidence>
<evidence type="ECO:0000313" key="12">
    <source>
        <dbReference type="EMBL" id="MBM6920393.1"/>
    </source>
</evidence>
<proteinExistence type="inferred from homology"/>
<protein>
    <recommendedName>
        <fullName evidence="6 10">UDP-glucose 4-epimerase</fullName>
        <ecNumber evidence="5 10">5.1.3.2</ecNumber>
    </recommendedName>
</protein>
<evidence type="ECO:0000256" key="8">
    <source>
        <dbReference type="ARBA" id="ARBA00023144"/>
    </source>
</evidence>
<dbReference type="PANTHER" id="PTHR43725:SF47">
    <property type="entry name" value="UDP-GLUCOSE 4-EPIMERASE"/>
    <property type="match status" value="1"/>
</dbReference>
<dbReference type="AlphaFoldDB" id="A0A938X5L9"/>
<evidence type="ECO:0000256" key="3">
    <source>
        <dbReference type="ARBA" id="ARBA00004947"/>
    </source>
</evidence>
<dbReference type="GO" id="GO:0006012">
    <property type="term" value="P:galactose metabolic process"/>
    <property type="evidence" value="ECO:0007669"/>
    <property type="project" value="UniProtKB-KW"/>
</dbReference>
<dbReference type="NCBIfam" id="TIGR01179">
    <property type="entry name" value="galE"/>
    <property type="match status" value="1"/>
</dbReference>
<evidence type="ECO:0000256" key="5">
    <source>
        <dbReference type="ARBA" id="ARBA00013189"/>
    </source>
</evidence>
<dbReference type="Gene3D" id="3.40.50.720">
    <property type="entry name" value="NAD(P)-binding Rossmann-like Domain"/>
    <property type="match status" value="1"/>
</dbReference>
<comment type="cofactor">
    <cofactor evidence="2 10">
        <name>NAD(+)</name>
        <dbReference type="ChEBI" id="CHEBI:57540"/>
    </cofactor>
</comment>
<comment type="catalytic activity">
    <reaction evidence="1 10">
        <text>UDP-alpha-D-glucose = UDP-alpha-D-galactose</text>
        <dbReference type="Rhea" id="RHEA:22168"/>
        <dbReference type="ChEBI" id="CHEBI:58885"/>
        <dbReference type="ChEBI" id="CHEBI:66914"/>
        <dbReference type="EC" id="5.1.3.2"/>
    </reaction>
</comment>
<dbReference type="Pfam" id="PF01370">
    <property type="entry name" value="Epimerase"/>
    <property type="match status" value="1"/>
</dbReference>
<dbReference type="Gene3D" id="3.90.25.10">
    <property type="entry name" value="UDP-galactose 4-epimerase, domain 1"/>
    <property type="match status" value="1"/>
</dbReference>
<dbReference type="CDD" id="cd05247">
    <property type="entry name" value="UDP_G4E_1_SDR_e"/>
    <property type="match status" value="1"/>
</dbReference>
<dbReference type="EC" id="5.1.3.2" evidence="5 10"/>
<keyword evidence="10" id="KW-0119">Carbohydrate metabolism</keyword>
<dbReference type="NCBIfam" id="NF007956">
    <property type="entry name" value="PRK10675.1"/>
    <property type="match status" value="1"/>
</dbReference>
<organism evidence="12 13">
    <name type="scientific">Merdimmobilis hominis</name>
    <dbReference type="NCBI Taxonomy" id="2897707"/>
    <lineage>
        <taxon>Bacteria</taxon>
        <taxon>Bacillati</taxon>
        <taxon>Bacillota</taxon>
        <taxon>Clostridia</taxon>
        <taxon>Eubacteriales</taxon>
        <taxon>Oscillospiraceae</taxon>
        <taxon>Merdimmobilis</taxon>
    </lineage>
</organism>
<dbReference type="Proteomes" id="UP000774750">
    <property type="component" value="Unassembled WGS sequence"/>
</dbReference>
<evidence type="ECO:0000256" key="7">
    <source>
        <dbReference type="ARBA" id="ARBA00023027"/>
    </source>
</evidence>
<keyword evidence="7 10" id="KW-0520">NAD</keyword>
<comment type="subunit">
    <text evidence="10">Homodimer.</text>
</comment>
<dbReference type="InterPro" id="IPR005886">
    <property type="entry name" value="UDP_G4E"/>
</dbReference>
<comment type="pathway">
    <text evidence="3 10">Carbohydrate metabolism; galactose metabolism.</text>
</comment>
<gene>
    <name evidence="12" type="primary">galE</name>
    <name evidence="12" type="ORF">H6A12_04385</name>
</gene>
<evidence type="ECO:0000313" key="13">
    <source>
        <dbReference type="Proteomes" id="UP000774750"/>
    </source>
</evidence>
<name>A0A938X5L9_9FIRM</name>
<evidence type="ECO:0000259" key="11">
    <source>
        <dbReference type="Pfam" id="PF01370"/>
    </source>
</evidence>
<dbReference type="RefSeq" id="WP_204445188.1">
    <property type="nucleotide sequence ID" value="NZ_JACJKY010000005.1"/>
</dbReference>
<dbReference type="EMBL" id="JACJKY010000005">
    <property type="protein sequence ID" value="MBM6920393.1"/>
    <property type="molecule type" value="Genomic_DNA"/>
</dbReference>
<keyword evidence="13" id="KW-1185">Reference proteome</keyword>
<dbReference type="GO" id="GO:0003978">
    <property type="term" value="F:UDP-glucose 4-epimerase activity"/>
    <property type="evidence" value="ECO:0007669"/>
    <property type="project" value="UniProtKB-UniRule"/>
</dbReference>
<evidence type="ECO:0000256" key="4">
    <source>
        <dbReference type="ARBA" id="ARBA00007637"/>
    </source>
</evidence>
<feature type="domain" description="NAD-dependent epimerase/dehydratase" evidence="11">
    <location>
        <begin position="3"/>
        <end position="252"/>
    </location>
</feature>
<evidence type="ECO:0000256" key="1">
    <source>
        <dbReference type="ARBA" id="ARBA00000083"/>
    </source>
</evidence>
<evidence type="ECO:0000256" key="6">
    <source>
        <dbReference type="ARBA" id="ARBA00018569"/>
    </source>
</evidence>
<dbReference type="InterPro" id="IPR036291">
    <property type="entry name" value="NAD(P)-bd_dom_sf"/>
</dbReference>
<comment type="similarity">
    <text evidence="4 10">Belongs to the NAD(P)-dependent epimerase/dehydratase family.</text>
</comment>
<reference evidence="12" key="1">
    <citation type="submission" date="2020-08" db="EMBL/GenBank/DDBJ databases">
        <authorList>
            <person name="Cejkova D."/>
            <person name="Kubasova T."/>
            <person name="Jahodarova E."/>
            <person name="Rychlik I."/>
        </authorList>
    </citation>
    <scope>NUCLEOTIDE SEQUENCE</scope>
    <source>
        <strain evidence="12">An559</strain>
    </source>
</reference>
<evidence type="ECO:0000256" key="2">
    <source>
        <dbReference type="ARBA" id="ARBA00001911"/>
    </source>
</evidence>
<keyword evidence="8" id="KW-0299">Galactose metabolism</keyword>
<accession>A0A938X5L9</accession>
<dbReference type="PANTHER" id="PTHR43725">
    <property type="entry name" value="UDP-GLUCOSE 4-EPIMERASE"/>
    <property type="match status" value="1"/>
</dbReference>
<dbReference type="SUPFAM" id="SSF51735">
    <property type="entry name" value="NAD(P)-binding Rossmann-fold domains"/>
    <property type="match status" value="1"/>
</dbReference>
<keyword evidence="9 10" id="KW-0413">Isomerase</keyword>
<evidence type="ECO:0000256" key="9">
    <source>
        <dbReference type="ARBA" id="ARBA00023235"/>
    </source>
</evidence>
<reference evidence="12" key="2">
    <citation type="journal article" date="2021" name="Sci. Rep.">
        <title>The distribution of antibiotic resistance genes in chicken gut microbiota commensals.</title>
        <authorList>
            <person name="Juricova H."/>
            <person name="Matiasovicova J."/>
            <person name="Kubasova T."/>
            <person name="Cejkova D."/>
            <person name="Rychlik I."/>
        </authorList>
    </citation>
    <scope>NUCLEOTIDE SEQUENCE</scope>
    <source>
        <strain evidence="12">An559</strain>
    </source>
</reference>
<dbReference type="InterPro" id="IPR001509">
    <property type="entry name" value="Epimerase_deHydtase"/>
</dbReference>
<sequence length="341" mass="37289">MAILVSGGAGYIGSHTCVELLDAGYDVIVADNFYNSCPEAIRRVKQITGKDFRFVNVDLCDRAAVKKLFDENSDIDAVIHFAAYKAVGESVVKPLEYYTNNLTTTLCLLHEMRAHGVKNFVFSSSATVYGDPASVPITEEFPVGATTNPYGTTKSMNERILSDCCAADKTLNVALLRYFNPIGAHKSGLIGEDPNGIPNNLVPYIAKVAAGTLEKVHVFGNDYNTSDGTGVRDYIHVVDLARGHVAAIKKLMTNPGLFICNLGTGKGYSVLDVIAAYEKACKKPIPYVIDPRRPGDIAQCYADPSKAKRELLWEAEYGIDEMCADSWHFQQQNPDGYPKEK</sequence>